<dbReference type="PANTHER" id="PTHR39157">
    <property type="entry name" value="INTEGRAL MEMBRANE PROTEIN-RELATED"/>
    <property type="match status" value="1"/>
</dbReference>
<comment type="subcellular location">
    <subcellularLocation>
        <location evidence="1">Membrane</location>
        <topology evidence="1">Multi-pass membrane protein</topology>
    </subcellularLocation>
</comment>
<dbReference type="HOGENOM" id="CLU_1524247_0_0_11"/>
<evidence type="ECO:0000256" key="3">
    <source>
        <dbReference type="ARBA" id="ARBA00022989"/>
    </source>
</evidence>
<feature type="transmembrane region" description="Helical" evidence="5">
    <location>
        <begin position="133"/>
        <end position="150"/>
    </location>
</feature>
<name>A0A0F7FW38_9ACTN</name>
<dbReference type="PANTHER" id="PTHR39157:SF1">
    <property type="entry name" value="DOXX FAMILY PROTEIN"/>
    <property type="match status" value="1"/>
</dbReference>
<reference evidence="6" key="1">
    <citation type="submission" date="2019-08" db="EMBL/GenBank/DDBJ databases">
        <title>Complete genome sequence of a mangrove-derived Streptomyces xiamenensis.</title>
        <authorList>
            <person name="Xu J."/>
        </authorList>
    </citation>
    <scope>NUCLEOTIDE SEQUENCE</scope>
    <source>
        <strain evidence="6">318</strain>
    </source>
</reference>
<dbReference type="PATRIC" id="fig|408015.6.peg.3386"/>
<feature type="transmembrane region" description="Helical" evidence="5">
    <location>
        <begin position="17"/>
        <end position="35"/>
    </location>
</feature>
<proteinExistence type="predicted"/>
<evidence type="ECO:0000313" key="7">
    <source>
        <dbReference type="Proteomes" id="UP000034034"/>
    </source>
</evidence>
<dbReference type="KEGG" id="sxi:SXIM_33460"/>
<keyword evidence="7" id="KW-1185">Reference proteome</keyword>
<dbReference type="EMBL" id="CP009922">
    <property type="protein sequence ID" value="AKG44730.1"/>
    <property type="molecule type" value="Genomic_DNA"/>
</dbReference>
<feature type="transmembrane region" description="Helical" evidence="5">
    <location>
        <begin position="106"/>
        <end position="127"/>
    </location>
</feature>
<evidence type="ECO:0000256" key="2">
    <source>
        <dbReference type="ARBA" id="ARBA00022692"/>
    </source>
</evidence>
<keyword evidence="2 5" id="KW-0812">Transmembrane</keyword>
<evidence type="ECO:0000313" key="6">
    <source>
        <dbReference type="EMBL" id="AKG44730.1"/>
    </source>
</evidence>
<evidence type="ECO:0000256" key="5">
    <source>
        <dbReference type="SAM" id="Phobius"/>
    </source>
</evidence>
<keyword evidence="4 5" id="KW-0472">Membrane</keyword>
<dbReference type="InterPro" id="IPR032808">
    <property type="entry name" value="DoxX"/>
</dbReference>
<evidence type="ECO:0000256" key="4">
    <source>
        <dbReference type="ARBA" id="ARBA00023136"/>
    </source>
</evidence>
<keyword evidence="3 5" id="KW-1133">Transmembrane helix</keyword>
<organism evidence="6 7">
    <name type="scientific">Streptomyces xiamenensis</name>
    <dbReference type="NCBI Taxonomy" id="408015"/>
    <lineage>
        <taxon>Bacteria</taxon>
        <taxon>Bacillati</taxon>
        <taxon>Actinomycetota</taxon>
        <taxon>Actinomycetes</taxon>
        <taxon>Kitasatosporales</taxon>
        <taxon>Streptomycetaceae</taxon>
        <taxon>Streptomyces</taxon>
    </lineage>
</organism>
<sequence>MALTPDPRPGGPTAARYALLPLRLFLGVTFLYAGLDKYLNAGPFSAFSREHSLALLEFSRESTPVPWLVDLAADHPALVGHGAAITEILVGLCVLTGLLTRAAAVLGALLTFLMWLTVSWSTSPYYFGADLPYLFGFITLALTGSGPYALDAHLAHREHRRGSLIFG</sequence>
<dbReference type="STRING" id="408015.SXIM_33460"/>
<dbReference type="AlphaFoldDB" id="A0A0F7FW38"/>
<accession>A0A0F7FW38</accession>
<evidence type="ECO:0000256" key="1">
    <source>
        <dbReference type="ARBA" id="ARBA00004141"/>
    </source>
</evidence>
<feature type="transmembrane region" description="Helical" evidence="5">
    <location>
        <begin position="78"/>
        <end position="99"/>
    </location>
</feature>
<gene>
    <name evidence="6" type="ORF">SXIM_33460</name>
</gene>
<dbReference type="Proteomes" id="UP000034034">
    <property type="component" value="Chromosome"/>
</dbReference>
<dbReference type="RefSeq" id="WP_046724544.1">
    <property type="nucleotide sequence ID" value="NZ_CP009922.3"/>
</dbReference>
<dbReference type="Pfam" id="PF07681">
    <property type="entry name" value="DoxX"/>
    <property type="match status" value="1"/>
</dbReference>
<protein>
    <submittedName>
        <fullName evidence="6">DoxX family protein</fullName>
    </submittedName>
</protein>
<dbReference type="GO" id="GO:0016020">
    <property type="term" value="C:membrane"/>
    <property type="evidence" value="ECO:0007669"/>
    <property type="project" value="UniProtKB-SubCell"/>
</dbReference>